<keyword evidence="1" id="KW-1133">Transmembrane helix</keyword>
<gene>
    <name evidence="2" type="ORF">HINF_LOCUS9854</name>
</gene>
<comment type="caution">
    <text evidence="2">The sequence shown here is derived from an EMBL/GenBank/DDBJ whole genome shotgun (WGS) entry which is preliminary data.</text>
</comment>
<keyword evidence="1" id="KW-0812">Transmembrane</keyword>
<accession>A0ABP1HE73</accession>
<evidence type="ECO:0000256" key="1">
    <source>
        <dbReference type="SAM" id="Phobius"/>
    </source>
</evidence>
<evidence type="ECO:0000313" key="3">
    <source>
        <dbReference type="Proteomes" id="UP001642409"/>
    </source>
</evidence>
<keyword evidence="3" id="KW-1185">Reference proteome</keyword>
<reference evidence="2 3" key="1">
    <citation type="submission" date="2024-07" db="EMBL/GenBank/DDBJ databases">
        <authorList>
            <person name="Akdeniz Z."/>
        </authorList>
    </citation>
    <scope>NUCLEOTIDE SEQUENCE [LARGE SCALE GENOMIC DNA]</scope>
</reference>
<dbReference type="Proteomes" id="UP001642409">
    <property type="component" value="Unassembled WGS sequence"/>
</dbReference>
<sequence length="550" mass="62801">MIIAIYFSLQIARNAKDLMNNCFDQTTDVNIFTDINQLIITVKSLYNSECDLPSSVLVSVKLDSLVDYEPYSYAYDYDYNKTTQFIVNCTDVIKCANLKNSLSGEIFIESKSDLVIIPAGSVRISQGHTENCFYNDLTVAQIATDLITFKMYPTPFCDDLISFDDSGVTKLKKPTEARVYVNYPDNTMDAFENLKITMTEVLFAPDTNTAIYVTVNQVGLSKYFMAKGLTFFTFQMYFLDNGLSRAVNTYTNQYGFTNNKNIYKYVEIQLKEGGYILKTIANKNDMLQENAAITASGSNSYLIFMVMTMKNVSRTFEFRERVTVTMNETYQYTEEPEPFSCSDYPGQNCDESLKKLISLPQKDISMFMVYYQYLPDHSVFANYSVDVDQITDSCFSGGLADYTQANKSLNLTIHLNKASQYCVLVKDDLLAIKVTNTKTKQQVQIAYINEATEINSLFSNIDLQGNPEIQVDIYRENILEESLRISNYVIKNNSLLAQMVARIGIVSAAVFVIYALDGVWIFIFKKQYKLYKQKKVKIIKEIHTLDEDFQ</sequence>
<dbReference type="EMBL" id="CAXDID020000021">
    <property type="protein sequence ID" value="CAL5987361.1"/>
    <property type="molecule type" value="Genomic_DNA"/>
</dbReference>
<organism evidence="2 3">
    <name type="scientific">Hexamita inflata</name>
    <dbReference type="NCBI Taxonomy" id="28002"/>
    <lineage>
        <taxon>Eukaryota</taxon>
        <taxon>Metamonada</taxon>
        <taxon>Diplomonadida</taxon>
        <taxon>Hexamitidae</taxon>
        <taxon>Hexamitinae</taxon>
        <taxon>Hexamita</taxon>
    </lineage>
</organism>
<proteinExistence type="predicted"/>
<protein>
    <submittedName>
        <fullName evidence="2">Hypothetical_protein</fullName>
    </submittedName>
</protein>
<feature type="transmembrane region" description="Helical" evidence="1">
    <location>
        <begin position="499"/>
        <end position="524"/>
    </location>
</feature>
<name>A0ABP1HE73_9EUKA</name>
<keyword evidence="1" id="KW-0472">Membrane</keyword>
<evidence type="ECO:0000313" key="2">
    <source>
        <dbReference type="EMBL" id="CAL5987361.1"/>
    </source>
</evidence>